<keyword evidence="2" id="KW-1185">Reference proteome</keyword>
<dbReference type="Proteomes" id="UP000523007">
    <property type="component" value="Unassembled WGS sequence"/>
</dbReference>
<gene>
    <name evidence="1" type="ORF">F4561_002552</name>
</gene>
<comment type="caution">
    <text evidence="1">The sequence shown here is derived from an EMBL/GenBank/DDBJ whole genome shotgun (WGS) entry which is preliminary data.</text>
</comment>
<dbReference type="AlphaFoldDB" id="A0A7W7RH17"/>
<name>A0A7W7RH17_9ACTN</name>
<evidence type="ECO:0000313" key="2">
    <source>
        <dbReference type="Proteomes" id="UP000523007"/>
    </source>
</evidence>
<organism evidence="1 2">
    <name type="scientific">Lipingzhangella halophila</name>
    <dbReference type="NCBI Taxonomy" id="1783352"/>
    <lineage>
        <taxon>Bacteria</taxon>
        <taxon>Bacillati</taxon>
        <taxon>Actinomycetota</taxon>
        <taxon>Actinomycetes</taxon>
        <taxon>Streptosporangiales</taxon>
        <taxon>Nocardiopsidaceae</taxon>
        <taxon>Lipingzhangella</taxon>
    </lineage>
</organism>
<dbReference type="EMBL" id="JACHJT010000001">
    <property type="protein sequence ID" value="MBB4931732.1"/>
    <property type="molecule type" value="Genomic_DNA"/>
</dbReference>
<accession>A0A7W7RH17</accession>
<reference evidence="1 2" key="1">
    <citation type="submission" date="2020-08" db="EMBL/GenBank/DDBJ databases">
        <title>Sequencing the genomes of 1000 actinobacteria strains.</title>
        <authorList>
            <person name="Klenk H.-P."/>
        </authorList>
    </citation>
    <scope>NUCLEOTIDE SEQUENCE [LARGE SCALE GENOMIC DNA]</scope>
    <source>
        <strain evidence="1 2">DSM 102030</strain>
    </source>
</reference>
<protein>
    <submittedName>
        <fullName evidence="1">Uncharacterized protein</fullName>
    </submittedName>
</protein>
<dbReference type="RefSeq" id="WP_184578354.1">
    <property type="nucleotide sequence ID" value="NZ_JACHJT010000001.1"/>
</dbReference>
<evidence type="ECO:0000313" key="1">
    <source>
        <dbReference type="EMBL" id="MBB4931732.1"/>
    </source>
</evidence>
<sequence>MISSRIDTLLAALLSAALVRRHILTVLTTRAMSTAVDQSDGGYAVEHPGVIEHLAAVVAGGSEAAVVLRSFTGDISHTLANGTAIPVKHVCGWSVHGGAFHPFDAGQMFAAFHTDAGSGEPIAPEPGVEITDAWAVDLTGFYALSPEDG</sequence>
<proteinExistence type="predicted"/>